<dbReference type="InterPro" id="IPR039910">
    <property type="entry name" value="D15-like"/>
</dbReference>
<sequence>MLLCAFSVKAQTLHAKFEGKTTAETKIIDSVSYKKDHANAKSIADEANLLTNTLQRLGYLESRELGNIKANDSLFIYNFSVGEKTKAIHIYTGTLAQKEKELLNITKDTITLGFTEVESFMNTNMALLEQQGYSISTLQLTNHTKANHNLIATLSIKIEKQRTLDDIVIEGYAKFPEGIRKNITKQYKGKTFNKNNLQRVYNDFNSLRFVTLPRYPEILFKQDTTKVYVYLQKANANTFDGFVGFGNDDTSNKVRFNGYVDLALNNIINGGEKFNLYWKSDGNQQTTFNLGTELPYLFKTPIGAKASLKIFKQDSTFQNTMTDLNLGYYFSYNSKLYLGYQRTQSVDIQNADTSSLTDYESTFFTSTYEYAAFSIDDFLFPQKTTLQLKGGLGSRDSNTGNQSQYFGQAFASHNLYLNKKNIINLKSHSYYLKSDTYIINELYRFGGINSIRGFNENSLQANLFTALMAEYRYVLSPGLYIHSITDYGYFQDKASNIENNLLSLGFGFGLLTKNGLFNIVYANGTTKDQSIKLSNSIVHISFKASF</sequence>
<dbReference type="STRING" id="1202724.AM493_10600"/>
<dbReference type="EMBL" id="LIYD01000005">
    <property type="protein sequence ID" value="KOS08311.1"/>
    <property type="molecule type" value="Genomic_DNA"/>
</dbReference>
<protein>
    <recommendedName>
        <fullName evidence="6">POTRA domain-containing protein</fullName>
    </recommendedName>
</protein>
<evidence type="ECO:0008006" key="6">
    <source>
        <dbReference type="Google" id="ProtNLM"/>
    </source>
</evidence>
<reference evidence="4 5" key="1">
    <citation type="submission" date="2015-08" db="EMBL/GenBank/DDBJ databases">
        <title>Whole genome sequence of Flavobacterium akiainvivens IK-1T, from decaying Wikstroemia oahuensis, an endemic Hawaiian shrub.</title>
        <authorList>
            <person name="Wan X."/>
            <person name="Hou S."/>
            <person name="Saito J."/>
            <person name="Donachie S."/>
        </authorList>
    </citation>
    <scope>NUCLEOTIDE SEQUENCE [LARGE SCALE GENOMIC DNA]</scope>
    <source>
        <strain evidence="4 5">IK-1</strain>
    </source>
</reference>
<keyword evidence="5" id="KW-1185">Reference proteome</keyword>
<keyword evidence="3" id="KW-0472">Membrane</keyword>
<name>A0A0M8MKX7_9FLAO</name>
<evidence type="ECO:0000256" key="3">
    <source>
        <dbReference type="ARBA" id="ARBA00023237"/>
    </source>
</evidence>
<comment type="caution">
    <text evidence="4">The sequence shown here is derived from an EMBL/GenBank/DDBJ whole genome shotgun (WGS) entry which is preliminary data.</text>
</comment>
<evidence type="ECO:0000313" key="5">
    <source>
        <dbReference type="Proteomes" id="UP000037755"/>
    </source>
</evidence>
<dbReference type="Proteomes" id="UP000037755">
    <property type="component" value="Unassembled WGS sequence"/>
</dbReference>
<keyword evidence="1" id="KW-0812">Transmembrane</keyword>
<keyword evidence="2" id="KW-0732">Signal</keyword>
<dbReference type="AlphaFoldDB" id="A0A0M8MKX7"/>
<dbReference type="PANTHER" id="PTHR12815">
    <property type="entry name" value="SORTING AND ASSEMBLY MACHINERY SAMM50 PROTEIN FAMILY MEMBER"/>
    <property type="match status" value="1"/>
</dbReference>
<proteinExistence type="predicted"/>
<evidence type="ECO:0000256" key="2">
    <source>
        <dbReference type="ARBA" id="ARBA00022729"/>
    </source>
</evidence>
<gene>
    <name evidence="4" type="ORF">AM493_10600</name>
</gene>
<evidence type="ECO:0000256" key="1">
    <source>
        <dbReference type="ARBA" id="ARBA00022692"/>
    </source>
</evidence>
<dbReference type="Gene3D" id="2.40.160.50">
    <property type="entry name" value="membrane protein fhac: a member of the omp85/tpsb transporter family"/>
    <property type="match status" value="1"/>
</dbReference>
<keyword evidence="3" id="KW-0998">Cell outer membrane</keyword>
<accession>A0A0M8MKX7</accession>
<organism evidence="4 5">
    <name type="scientific">Flavobacterium akiainvivens</name>
    <dbReference type="NCBI Taxonomy" id="1202724"/>
    <lineage>
        <taxon>Bacteria</taxon>
        <taxon>Pseudomonadati</taxon>
        <taxon>Bacteroidota</taxon>
        <taxon>Flavobacteriia</taxon>
        <taxon>Flavobacteriales</taxon>
        <taxon>Flavobacteriaceae</taxon>
        <taxon>Flavobacterium</taxon>
    </lineage>
</organism>
<dbReference type="PANTHER" id="PTHR12815:SF47">
    <property type="entry name" value="TRANSLOCATION AND ASSEMBLY MODULE SUBUNIT TAMA"/>
    <property type="match status" value="1"/>
</dbReference>
<evidence type="ECO:0000313" key="4">
    <source>
        <dbReference type="EMBL" id="KOS08311.1"/>
    </source>
</evidence>
<dbReference type="PATRIC" id="fig|1202724.3.peg.2199"/>